<proteinExistence type="predicted"/>
<feature type="transmembrane region" description="Helical" evidence="3">
    <location>
        <begin position="310"/>
        <end position="329"/>
    </location>
</feature>
<dbReference type="InterPro" id="IPR013491">
    <property type="entry name" value="Tape_meas_N"/>
</dbReference>
<gene>
    <name evidence="5" type="ORF">UFOVP711_29</name>
</gene>
<sequence length="923" mass="97774">MATVFDVLARFRADVTDYTRNVDKATTATEHFDRGIQNSGKRSSAMFGMMASRSMMLGTAVVGLAQTAGMMGIRTAQANEQSAIGFKVMLGSADKAKKFMDELMTFSAKTPFELPQLRTAASALLSTGVEAKRIIPIMTVLGDATSAKGYGADAIQRAVYALQQMSTAGRATGQDMMQLTQAGIPIWEALAASMGKTIPEIKKMGEQGKISAEDVMAAIESGAGAGLQKVKGMMDEQAGTLTGLMSTFKDTVGQALGKMMEPAVASIKEALPGLTSMMDNLLKSIAPTINGVVGSTLKALVDLLPAIEPLIIGFGGLFTSMMAAIAPFIPLVVQQFTALAPVFASLGQLVTEIGTALIPVASIWFPALAAATGVVAGLFSALTSFVVENKDAFIVLGGAIGAMWVTMQAIAAYGKIIAFFKLMTSAEKMATIQTWLFNSALYANPIGLLVAAIIGLVAAVVIMWKKFDWFQRAIKGIWNFIVTAFQKAINLLLGYWEFWINTFISGINLIIKGWNKIPFTKKIEPLKKVNLQLDIMGATIDNNTKKAGKLAGKLASAADWRKFEGWSGGSGTDTTTTKPTPTGGGDGKGNPLQKLIDSINQMAGDKVSKAKGFLDQLKSRADDFAKSIKDAIMAVYSFSSAFGASKQSMDNYQSALTAVANAEKKVTDALAKRDMSAYTDAVAEYNTAQTELTKATAGKKTFMEALEAQYNQAKDFSVMINRLRAAGLGEAGIAQIVSAGAETGMAIGTELLNGGSDAIGKANTWYTELVSTANTEAEAAKNQFYQAGITQGEALVKGITDAASKLKLKLSSKGITEAQMKKLKKNFGVDIEFSMSTLEELATPMASGGIVRARSGGTLALLGEAGRNEAVIPLPRNGGMPGGNSYHIEVNVGVGDKQEIARELVSILQSHEKRTGRLPFRTL</sequence>
<evidence type="ECO:0000256" key="1">
    <source>
        <dbReference type="ARBA" id="ARBA00022465"/>
    </source>
</evidence>
<feature type="transmembrane region" description="Helical" evidence="3">
    <location>
        <begin position="476"/>
        <end position="496"/>
    </location>
</feature>
<feature type="domain" description="Tape measure protein N-terminal" evidence="4">
    <location>
        <begin position="73"/>
        <end position="261"/>
    </location>
</feature>
<keyword evidence="3" id="KW-1133">Transmembrane helix</keyword>
<dbReference type="NCBIfam" id="TIGR02675">
    <property type="entry name" value="tape_meas_nterm"/>
    <property type="match status" value="1"/>
</dbReference>
<feature type="transmembrane region" description="Helical" evidence="3">
    <location>
        <begin position="394"/>
        <end position="420"/>
    </location>
</feature>
<feature type="transmembrane region" description="Helical" evidence="3">
    <location>
        <begin position="336"/>
        <end position="358"/>
    </location>
</feature>
<evidence type="ECO:0000313" key="5">
    <source>
        <dbReference type="EMBL" id="CAB4158850.1"/>
    </source>
</evidence>
<keyword evidence="3" id="KW-0812">Transmembrane</keyword>
<feature type="region of interest" description="Disordered" evidence="2">
    <location>
        <begin position="565"/>
        <end position="591"/>
    </location>
</feature>
<feature type="transmembrane region" description="Helical" evidence="3">
    <location>
        <begin position="440"/>
        <end position="464"/>
    </location>
</feature>
<protein>
    <submittedName>
        <fullName evidence="5">Caudovirus, tape measure, N-terminal</fullName>
    </submittedName>
</protein>
<keyword evidence="1" id="KW-1188">Viral release from host cell</keyword>
<feature type="compositionally biased region" description="Low complexity" evidence="2">
    <location>
        <begin position="572"/>
        <end position="581"/>
    </location>
</feature>
<dbReference type="GO" id="GO:0098003">
    <property type="term" value="P:viral tail assembly"/>
    <property type="evidence" value="ECO:0007669"/>
    <property type="project" value="UniProtKB-KW"/>
</dbReference>
<reference evidence="5" key="1">
    <citation type="submission" date="2020-04" db="EMBL/GenBank/DDBJ databases">
        <authorList>
            <person name="Chiriac C."/>
            <person name="Salcher M."/>
            <person name="Ghai R."/>
            <person name="Kavagutti S V."/>
        </authorList>
    </citation>
    <scope>NUCLEOTIDE SEQUENCE</scope>
</reference>
<keyword evidence="1" id="KW-1245">Viral tail assembly</keyword>
<dbReference type="Pfam" id="PF20155">
    <property type="entry name" value="TMP_3"/>
    <property type="match status" value="1"/>
</dbReference>
<evidence type="ECO:0000259" key="4">
    <source>
        <dbReference type="Pfam" id="PF20155"/>
    </source>
</evidence>
<organism evidence="5">
    <name type="scientific">uncultured Caudovirales phage</name>
    <dbReference type="NCBI Taxonomy" id="2100421"/>
    <lineage>
        <taxon>Viruses</taxon>
        <taxon>Duplodnaviria</taxon>
        <taxon>Heunggongvirae</taxon>
        <taxon>Uroviricota</taxon>
        <taxon>Caudoviricetes</taxon>
        <taxon>Peduoviridae</taxon>
        <taxon>Maltschvirus</taxon>
        <taxon>Maltschvirus maltsch</taxon>
    </lineage>
</organism>
<evidence type="ECO:0000256" key="3">
    <source>
        <dbReference type="SAM" id="Phobius"/>
    </source>
</evidence>
<feature type="transmembrane region" description="Helical" evidence="3">
    <location>
        <begin position="364"/>
        <end position="387"/>
    </location>
</feature>
<keyword evidence="3" id="KW-0472">Membrane</keyword>
<name>A0A6J5NGF9_9CAUD</name>
<dbReference type="EMBL" id="LR796677">
    <property type="protein sequence ID" value="CAB4158850.1"/>
    <property type="molecule type" value="Genomic_DNA"/>
</dbReference>
<accession>A0A6J5NGF9</accession>
<evidence type="ECO:0000256" key="2">
    <source>
        <dbReference type="SAM" id="MobiDB-lite"/>
    </source>
</evidence>